<keyword evidence="8" id="KW-1185">Reference proteome</keyword>
<evidence type="ECO:0000256" key="5">
    <source>
        <dbReference type="PROSITE-ProRule" id="PRU00277"/>
    </source>
</evidence>
<feature type="domain" description="PPIase FKBP-type" evidence="6">
    <location>
        <begin position="38"/>
        <end position="125"/>
    </location>
</feature>
<accession>A0AAQ5XDP4</accession>
<dbReference type="InterPro" id="IPR001179">
    <property type="entry name" value="PPIase_FKBP_dom"/>
</dbReference>
<proteinExistence type="predicted"/>
<evidence type="ECO:0000313" key="8">
    <source>
        <dbReference type="Proteomes" id="UP001501940"/>
    </source>
</evidence>
<dbReference type="EC" id="5.2.1.8" evidence="2 5"/>
<dbReference type="Pfam" id="PF00254">
    <property type="entry name" value="FKBP_C"/>
    <property type="match status" value="1"/>
</dbReference>
<comment type="catalytic activity">
    <reaction evidence="1 5">
        <text>[protein]-peptidylproline (omega=180) = [protein]-peptidylproline (omega=0)</text>
        <dbReference type="Rhea" id="RHEA:16237"/>
        <dbReference type="Rhea" id="RHEA-COMP:10747"/>
        <dbReference type="Rhea" id="RHEA-COMP:10748"/>
        <dbReference type="ChEBI" id="CHEBI:83833"/>
        <dbReference type="ChEBI" id="CHEBI:83834"/>
        <dbReference type="EC" id="5.2.1.8"/>
    </reaction>
</comment>
<evidence type="ECO:0000256" key="1">
    <source>
        <dbReference type="ARBA" id="ARBA00000971"/>
    </source>
</evidence>
<dbReference type="InterPro" id="IPR050689">
    <property type="entry name" value="FKBP-type_PPIase"/>
</dbReference>
<reference evidence="7" key="2">
    <citation type="submission" date="2025-08" db="UniProtKB">
        <authorList>
            <consortium name="Ensembl"/>
        </authorList>
    </citation>
    <scope>IDENTIFICATION</scope>
</reference>
<evidence type="ECO:0000259" key="6">
    <source>
        <dbReference type="PROSITE" id="PS50059"/>
    </source>
</evidence>
<protein>
    <recommendedName>
        <fullName evidence="2 5">peptidylprolyl isomerase</fullName>
        <ecNumber evidence="2 5">5.2.1.8</ecNumber>
    </recommendedName>
</protein>
<dbReference type="GO" id="GO:0003755">
    <property type="term" value="F:peptidyl-prolyl cis-trans isomerase activity"/>
    <property type="evidence" value="ECO:0007669"/>
    <property type="project" value="UniProtKB-KW"/>
</dbReference>
<name>A0AAQ5XDP4_AMPOC</name>
<dbReference type="SUPFAM" id="SSF54534">
    <property type="entry name" value="FKBP-like"/>
    <property type="match status" value="1"/>
</dbReference>
<dbReference type="GeneTree" id="ENSGT00940000168373"/>
<evidence type="ECO:0000313" key="7">
    <source>
        <dbReference type="Ensembl" id="ENSAOCP00000038977.1"/>
    </source>
</evidence>
<organism evidence="7 8">
    <name type="scientific">Amphiprion ocellaris</name>
    <name type="common">Clown anemonefish</name>
    <dbReference type="NCBI Taxonomy" id="80972"/>
    <lineage>
        <taxon>Eukaryota</taxon>
        <taxon>Metazoa</taxon>
        <taxon>Chordata</taxon>
        <taxon>Craniata</taxon>
        <taxon>Vertebrata</taxon>
        <taxon>Euteleostomi</taxon>
        <taxon>Actinopterygii</taxon>
        <taxon>Neopterygii</taxon>
        <taxon>Teleostei</taxon>
        <taxon>Neoteleostei</taxon>
        <taxon>Acanthomorphata</taxon>
        <taxon>Ovalentaria</taxon>
        <taxon>Pomacentridae</taxon>
        <taxon>Amphiprion</taxon>
    </lineage>
</organism>
<dbReference type="FunFam" id="3.10.50.40:FF:000025">
    <property type="entry name" value="Peptidylprolyl isomerase"/>
    <property type="match status" value="1"/>
</dbReference>
<evidence type="ECO:0000256" key="3">
    <source>
        <dbReference type="ARBA" id="ARBA00023110"/>
    </source>
</evidence>
<dbReference type="AlphaFoldDB" id="A0AAQ5XDP4"/>
<dbReference type="InterPro" id="IPR046357">
    <property type="entry name" value="PPIase_dom_sf"/>
</dbReference>
<dbReference type="Proteomes" id="UP001501940">
    <property type="component" value="Chromosome 10"/>
</dbReference>
<dbReference type="Ensembl" id="ENSAOCT00000054777.1">
    <property type="protein sequence ID" value="ENSAOCP00000038977.1"/>
    <property type="gene ID" value="ENSAOCG00000033520.1"/>
</dbReference>
<reference evidence="7 8" key="1">
    <citation type="submission" date="2022-01" db="EMBL/GenBank/DDBJ databases">
        <title>A chromosome-scale genome assembly of the false clownfish, Amphiprion ocellaris.</title>
        <authorList>
            <person name="Ryu T."/>
        </authorList>
    </citation>
    <scope>NUCLEOTIDE SEQUENCE [LARGE SCALE GENOMIC DNA]</scope>
</reference>
<keyword evidence="3 5" id="KW-0697">Rotamase</keyword>
<dbReference type="GO" id="GO:0005737">
    <property type="term" value="C:cytoplasm"/>
    <property type="evidence" value="ECO:0007669"/>
    <property type="project" value="TreeGrafter"/>
</dbReference>
<keyword evidence="4 5" id="KW-0413">Isomerase</keyword>
<evidence type="ECO:0000256" key="4">
    <source>
        <dbReference type="ARBA" id="ARBA00023235"/>
    </source>
</evidence>
<dbReference type="Gene3D" id="3.10.50.40">
    <property type="match status" value="1"/>
</dbReference>
<dbReference type="PANTHER" id="PTHR10516">
    <property type="entry name" value="PEPTIDYL-PROLYL CIS-TRANS ISOMERASE"/>
    <property type="match status" value="1"/>
</dbReference>
<sequence>MVTIYCSYSVNSVSYFLFRLYQFNLYSHHLGQNYPKKGHKVTVHYVGTLPDGRKFDSSRDRGEPFEFRLGEGEVIRGWDEGVARMSCGELARLTCSPDYAYGARGYPPIIPANATLIFEVELLKF</sequence>
<reference evidence="7" key="3">
    <citation type="submission" date="2025-09" db="UniProtKB">
        <authorList>
            <consortium name="Ensembl"/>
        </authorList>
    </citation>
    <scope>IDENTIFICATION</scope>
</reference>
<dbReference type="PROSITE" id="PS50059">
    <property type="entry name" value="FKBP_PPIASE"/>
    <property type="match status" value="1"/>
</dbReference>
<evidence type="ECO:0000256" key="2">
    <source>
        <dbReference type="ARBA" id="ARBA00013194"/>
    </source>
</evidence>
<dbReference type="PANTHER" id="PTHR10516:SF457">
    <property type="entry name" value="PEPTIDYLPROLYL ISOMERASE"/>
    <property type="match status" value="1"/>
</dbReference>